<dbReference type="PRINTS" id="PR00682">
    <property type="entry name" value="IPNSYNTHASE"/>
</dbReference>
<evidence type="ECO:0000256" key="2">
    <source>
        <dbReference type="ARBA" id="ARBA00004767"/>
    </source>
</evidence>
<comment type="catalytic activity">
    <reaction evidence="10">
        <text>L-arginine + 2-oxoglutarate + O2 = guanidine + L-glutamate 5-semialdehyde + succinate + CO2</text>
        <dbReference type="Rhea" id="RHEA:31535"/>
        <dbReference type="ChEBI" id="CHEBI:15379"/>
        <dbReference type="ChEBI" id="CHEBI:16526"/>
        <dbReference type="ChEBI" id="CHEBI:16810"/>
        <dbReference type="ChEBI" id="CHEBI:30031"/>
        <dbReference type="ChEBI" id="CHEBI:30087"/>
        <dbReference type="ChEBI" id="CHEBI:32682"/>
        <dbReference type="ChEBI" id="CHEBI:58066"/>
        <dbReference type="EC" id="1.14.20.7"/>
    </reaction>
</comment>
<proteinExistence type="inferred from homology"/>
<dbReference type="InterPro" id="IPR044861">
    <property type="entry name" value="IPNS-like_FE2OG_OXY"/>
</dbReference>
<dbReference type="EMBL" id="SHNN01000001">
    <property type="protein sequence ID" value="MCX2979566.1"/>
    <property type="molecule type" value="Genomic_DNA"/>
</dbReference>
<name>A0ABT3TB92_9GAMM</name>
<protein>
    <recommendedName>
        <fullName evidence="5">2-oxoglutarate-dependent ethylene/succinate-forming enzyme</fullName>
        <ecNumber evidence="4">1.13.12.19</ecNumber>
        <ecNumber evidence="3">1.14.20.7</ecNumber>
    </recommendedName>
    <alternativeName>
        <fullName evidence="7">2-oxoglutarate dioxygenase (ethylene-forming)</fullName>
    </alternativeName>
    <alternativeName>
        <fullName evidence="8">2-oxoglutarate/L-arginine monooxygenase/decarboxylase (succinate-forming)</fullName>
    </alternativeName>
</protein>
<evidence type="ECO:0000256" key="10">
    <source>
        <dbReference type="ARBA" id="ARBA00049359"/>
    </source>
</evidence>
<gene>
    <name evidence="13" type="ORF">EYC98_01680</name>
</gene>
<keyword evidence="11" id="KW-0408">Iron</keyword>
<accession>A0ABT3TB92</accession>
<comment type="caution">
    <text evidence="13">The sequence shown here is derived from an EMBL/GenBank/DDBJ whole genome shotgun (WGS) entry which is preliminary data.</text>
</comment>
<dbReference type="EC" id="1.14.20.7" evidence="3"/>
<dbReference type="Pfam" id="PF14226">
    <property type="entry name" value="DIOX_N"/>
    <property type="match status" value="1"/>
</dbReference>
<dbReference type="PANTHER" id="PTHR47990">
    <property type="entry name" value="2-OXOGLUTARATE (2OG) AND FE(II)-DEPENDENT OXYGENASE SUPERFAMILY PROTEIN-RELATED"/>
    <property type="match status" value="1"/>
</dbReference>
<dbReference type="InterPro" id="IPR027443">
    <property type="entry name" value="IPNS-like_sf"/>
</dbReference>
<dbReference type="InterPro" id="IPR026992">
    <property type="entry name" value="DIOX_N"/>
</dbReference>
<keyword evidence="11" id="KW-0560">Oxidoreductase</keyword>
<evidence type="ECO:0000313" key="14">
    <source>
        <dbReference type="Proteomes" id="UP001143362"/>
    </source>
</evidence>
<dbReference type="SUPFAM" id="SSF51197">
    <property type="entry name" value="Clavaminate synthase-like"/>
    <property type="match status" value="1"/>
</dbReference>
<comment type="cofactor">
    <cofactor evidence="1">
        <name>Fe(2+)</name>
        <dbReference type="ChEBI" id="CHEBI:29033"/>
    </cofactor>
</comment>
<dbReference type="InterPro" id="IPR050231">
    <property type="entry name" value="Iron_ascorbate_oxido_reductase"/>
</dbReference>
<evidence type="ECO:0000256" key="4">
    <source>
        <dbReference type="ARBA" id="ARBA00012531"/>
    </source>
</evidence>
<comment type="similarity">
    <text evidence="11">Belongs to the iron/ascorbate-dependent oxidoreductase family.</text>
</comment>
<evidence type="ECO:0000256" key="11">
    <source>
        <dbReference type="RuleBase" id="RU003682"/>
    </source>
</evidence>
<evidence type="ECO:0000256" key="9">
    <source>
        <dbReference type="ARBA" id="ARBA00047725"/>
    </source>
</evidence>
<evidence type="ECO:0000256" key="8">
    <source>
        <dbReference type="ARBA" id="ARBA00031282"/>
    </source>
</evidence>
<evidence type="ECO:0000259" key="12">
    <source>
        <dbReference type="PROSITE" id="PS51471"/>
    </source>
</evidence>
<evidence type="ECO:0000313" key="13">
    <source>
        <dbReference type="EMBL" id="MCX2979566.1"/>
    </source>
</evidence>
<dbReference type="Gene3D" id="2.60.120.330">
    <property type="entry name" value="B-lactam Antibiotic, Isopenicillin N Synthase, Chain"/>
    <property type="match status" value="1"/>
</dbReference>
<organism evidence="13 14">
    <name type="scientific">Candidatus Litorirhabdus singularis</name>
    <dbReference type="NCBI Taxonomy" id="2518993"/>
    <lineage>
        <taxon>Bacteria</taxon>
        <taxon>Pseudomonadati</taxon>
        <taxon>Pseudomonadota</taxon>
        <taxon>Gammaproteobacteria</taxon>
        <taxon>Cellvibrionales</taxon>
        <taxon>Halieaceae</taxon>
        <taxon>Candidatus Litorirhabdus</taxon>
    </lineage>
</organism>
<evidence type="ECO:0000256" key="5">
    <source>
        <dbReference type="ARBA" id="ARBA00019045"/>
    </source>
</evidence>
<evidence type="ECO:0000256" key="1">
    <source>
        <dbReference type="ARBA" id="ARBA00001954"/>
    </source>
</evidence>
<dbReference type="PROSITE" id="PS51471">
    <property type="entry name" value="FE2OG_OXY"/>
    <property type="match status" value="1"/>
</dbReference>
<keyword evidence="11" id="KW-0479">Metal-binding</keyword>
<dbReference type="Proteomes" id="UP001143362">
    <property type="component" value="Unassembled WGS sequence"/>
</dbReference>
<keyword evidence="6" id="KW-0266">Ethylene biosynthesis</keyword>
<dbReference type="EC" id="1.13.12.19" evidence="4"/>
<comment type="catalytic activity">
    <reaction evidence="9">
        <text>2-oxoglutarate + O2 + 2 H(+) = ethene + 3 CO2 + H2O</text>
        <dbReference type="Rhea" id="RHEA:31523"/>
        <dbReference type="ChEBI" id="CHEBI:15377"/>
        <dbReference type="ChEBI" id="CHEBI:15378"/>
        <dbReference type="ChEBI" id="CHEBI:15379"/>
        <dbReference type="ChEBI" id="CHEBI:16526"/>
        <dbReference type="ChEBI" id="CHEBI:16810"/>
        <dbReference type="ChEBI" id="CHEBI:18153"/>
        <dbReference type="EC" id="1.13.12.19"/>
    </reaction>
</comment>
<keyword evidence="14" id="KW-1185">Reference proteome</keyword>
<dbReference type="RefSeq" id="WP_279243566.1">
    <property type="nucleotide sequence ID" value="NZ_SHNN01000001.1"/>
</dbReference>
<sequence>MKKVPIIDLRAVDEPGQIAALDAACRDHGFFLVSGHGADDAIGRMWQQASDFFSRPRSELRKIERTAEKPLGYFDRELTKRKRDLKQVFDFTRPLTDESGYNQWPEEMAAFRQGMSDYHEAMGTVAVQVMALLHRALGIDAEPMCGDPDTSTARLNYYPVDDPLSGEEQAINTELGDMALHHHTDPGLVTLLVQDDTGGLQTLSTDHGWIDVPPREGTIIVNLGDSVQAWSNDIYKAAVHRVLPMTERARMSTPYFYHPARDAIIEPHPQLALGQPHYRPFSWREFIQNRVDDNYADQGKEDTQVSKYRIA</sequence>
<dbReference type="Pfam" id="PF03171">
    <property type="entry name" value="2OG-FeII_Oxy"/>
    <property type="match status" value="1"/>
</dbReference>
<evidence type="ECO:0000256" key="6">
    <source>
        <dbReference type="ARBA" id="ARBA00022666"/>
    </source>
</evidence>
<feature type="domain" description="Fe2OG dioxygenase" evidence="12">
    <location>
        <begin position="149"/>
        <end position="259"/>
    </location>
</feature>
<dbReference type="InterPro" id="IPR005123">
    <property type="entry name" value="Oxoglu/Fe-dep_dioxygenase_dom"/>
</dbReference>
<reference evidence="13" key="1">
    <citation type="submission" date="2019-02" db="EMBL/GenBank/DDBJ databases">
        <authorList>
            <person name="Li S.-H."/>
        </authorList>
    </citation>
    <scope>NUCLEOTIDE SEQUENCE</scope>
    <source>
        <strain evidence="13">IMCC14734</strain>
    </source>
</reference>
<evidence type="ECO:0000256" key="3">
    <source>
        <dbReference type="ARBA" id="ARBA00012293"/>
    </source>
</evidence>
<evidence type="ECO:0000256" key="7">
    <source>
        <dbReference type="ARBA" id="ARBA00031011"/>
    </source>
</evidence>
<comment type="pathway">
    <text evidence="2">Alkene biosynthesis; ethylene biosynthesis via 2-oxoglutarate.</text>
</comment>